<dbReference type="EMBL" id="CP027433">
    <property type="protein sequence ID" value="AVM01120.1"/>
    <property type="molecule type" value="Genomic_DNA"/>
</dbReference>
<dbReference type="PROSITE" id="PS51384">
    <property type="entry name" value="FAD_FR"/>
    <property type="match status" value="1"/>
</dbReference>
<dbReference type="InterPro" id="IPR036388">
    <property type="entry name" value="WH-like_DNA-bd_sf"/>
</dbReference>
<dbReference type="Proteomes" id="UP000239814">
    <property type="component" value="Chromosome"/>
</dbReference>
<dbReference type="PANTHER" id="PTHR30157:SF0">
    <property type="entry name" value="NADPH-DEPENDENT FERRIC-CHELATE REDUCTASE"/>
    <property type="match status" value="1"/>
</dbReference>
<dbReference type="Pfam" id="PF08021">
    <property type="entry name" value="FAD_binding_9"/>
    <property type="match status" value="1"/>
</dbReference>
<dbReference type="Pfam" id="PF04954">
    <property type="entry name" value="SIP"/>
    <property type="match status" value="1"/>
</dbReference>
<dbReference type="AlphaFoldDB" id="A0A2S0KHG6"/>
<evidence type="ECO:0000259" key="1">
    <source>
        <dbReference type="PROSITE" id="PS51384"/>
    </source>
</evidence>
<dbReference type="GO" id="GO:0016491">
    <property type="term" value="F:oxidoreductase activity"/>
    <property type="evidence" value="ECO:0007669"/>
    <property type="project" value="InterPro"/>
</dbReference>
<reference evidence="2 3" key="1">
    <citation type="submission" date="2018-03" db="EMBL/GenBank/DDBJ databases">
        <title>Characteristics and genome of n-alkane degrading marine bacteria Gordonia iterans isolated from crude oil contaminated in Tae-an, South Korea.</title>
        <authorList>
            <person name="Lee S.-S."/>
            <person name="Kim H."/>
        </authorList>
    </citation>
    <scope>NUCLEOTIDE SEQUENCE [LARGE SCALE GENOMIC DNA]</scope>
    <source>
        <strain evidence="2 3">Co17</strain>
    </source>
</reference>
<dbReference type="InterPro" id="IPR039374">
    <property type="entry name" value="SIP_fam"/>
</dbReference>
<evidence type="ECO:0000313" key="2">
    <source>
        <dbReference type="EMBL" id="AVM01120.1"/>
    </source>
</evidence>
<dbReference type="RefSeq" id="WP_105942831.1">
    <property type="nucleotide sequence ID" value="NZ_CP027433.1"/>
</dbReference>
<dbReference type="Gene3D" id="2.40.30.10">
    <property type="entry name" value="Translation factors"/>
    <property type="match status" value="1"/>
</dbReference>
<gene>
    <name evidence="2" type="ORF">C6V83_13535</name>
</gene>
<organism evidence="2 3">
    <name type="scientific">Gordonia iterans</name>
    <dbReference type="NCBI Taxonomy" id="1004901"/>
    <lineage>
        <taxon>Bacteria</taxon>
        <taxon>Bacillati</taxon>
        <taxon>Actinomycetota</taxon>
        <taxon>Actinomycetes</taxon>
        <taxon>Mycobacteriales</taxon>
        <taxon>Gordoniaceae</taxon>
        <taxon>Gordonia</taxon>
    </lineage>
</organism>
<proteinExistence type="predicted"/>
<dbReference type="PANTHER" id="PTHR30157">
    <property type="entry name" value="FERRIC REDUCTASE, NADPH-DEPENDENT"/>
    <property type="match status" value="1"/>
</dbReference>
<dbReference type="CDD" id="cd06193">
    <property type="entry name" value="siderophore_interacting"/>
    <property type="match status" value="1"/>
</dbReference>
<name>A0A2S0KHG6_9ACTN</name>
<dbReference type="InterPro" id="IPR039261">
    <property type="entry name" value="FNR_nucleotide-bd"/>
</dbReference>
<accession>A0A2S0KHG6</accession>
<dbReference type="InterPro" id="IPR017927">
    <property type="entry name" value="FAD-bd_FR_type"/>
</dbReference>
<dbReference type="InterPro" id="IPR017938">
    <property type="entry name" value="Riboflavin_synthase-like_b-brl"/>
</dbReference>
<dbReference type="Gene3D" id="3.40.50.80">
    <property type="entry name" value="Nucleotide-binding domain of ferredoxin-NADP reductase (FNR) module"/>
    <property type="match status" value="1"/>
</dbReference>
<dbReference type="OrthoDB" id="9814826at2"/>
<protein>
    <submittedName>
        <fullName evidence="2">Siderophore-interacting protein</fullName>
    </submittedName>
</protein>
<dbReference type="InterPro" id="IPR007037">
    <property type="entry name" value="SIP_rossman_dom"/>
</dbReference>
<feature type="domain" description="FAD-binding FR-type" evidence="1">
    <location>
        <begin position="11"/>
        <end position="150"/>
    </location>
</feature>
<keyword evidence="3" id="KW-1185">Reference proteome</keyword>
<dbReference type="InterPro" id="IPR013113">
    <property type="entry name" value="SIP_FAD-bd"/>
</dbReference>
<dbReference type="KEGG" id="git:C6V83_13535"/>
<sequence>MTIGRFVPLPLVWRRLTVLRTSEPTPRMRRVTLGGPEAGAFARDGLDLPAFTSLAFDDHVKVVLAPGGDLESALPVQRANGIEWPASATRVTRDYTPVHVDAEAGELSLDFVVHTPEGAGGAGPAEEWAAAARPGDELVIVGPKSSSIVPGDAQWAFLIGDETGLPAIERFLTERPVTGPVTVVVHATAHEALPELPLRQHDSLITVVSEAGDPKALVNAMRETVRPDGPGYVWAGAESRSLLAVRRLVTREWGVPKDRQNITGYWHRVDARPAEPASPGAPARPAAGQLLPVLPQVVHSPVSWFAVRIALRSGLLGRCESAPAAIGTLAAELQIPRTRLEPLVRLLTAAEVLAMNDDGTVSVGPGGELILGDEHVAELFDGWWADQVMTLTDLDERLGDDEPNWRQRRGDSYYAYLTADAERYGELMETAERLTFLLPAIRTVPALADGGPLVTVGPGAAIVGGALAADGRAVRIVEDTVPREALAAALGESPVELSGTFDEPRPVVAALALDARDEHEAGEYLAGLAAVSSSLVLIEATGTDALGPRAGDQALVRVGVNGAGPRTRDDLESLAVRSGWQLTDATPLGWGVEALTLEAAPAR</sequence>
<evidence type="ECO:0000313" key="3">
    <source>
        <dbReference type="Proteomes" id="UP000239814"/>
    </source>
</evidence>
<dbReference type="Gene3D" id="1.10.10.10">
    <property type="entry name" value="Winged helix-like DNA-binding domain superfamily/Winged helix DNA-binding domain"/>
    <property type="match status" value="1"/>
</dbReference>
<dbReference type="SUPFAM" id="SSF63380">
    <property type="entry name" value="Riboflavin synthase domain-like"/>
    <property type="match status" value="1"/>
</dbReference>